<feature type="compositionally biased region" description="Polar residues" evidence="5">
    <location>
        <begin position="1"/>
        <end position="14"/>
    </location>
</feature>
<proteinExistence type="inferred from homology"/>
<feature type="compositionally biased region" description="Basic residues" evidence="5">
    <location>
        <begin position="19"/>
        <end position="32"/>
    </location>
</feature>
<dbReference type="Pfam" id="PF04828">
    <property type="entry name" value="GFA"/>
    <property type="match status" value="1"/>
</dbReference>
<gene>
    <name evidence="7" type="ORF">CKO28_04195</name>
</gene>
<comment type="similarity">
    <text evidence="1">Belongs to the Gfa family.</text>
</comment>
<keyword evidence="4" id="KW-0456">Lyase</keyword>
<dbReference type="Gene3D" id="3.90.1590.10">
    <property type="entry name" value="glutathione-dependent formaldehyde- activating enzyme (gfa)"/>
    <property type="match status" value="1"/>
</dbReference>
<keyword evidence="8" id="KW-1185">Reference proteome</keyword>
<dbReference type="PANTHER" id="PTHR33337:SF3">
    <property type="entry name" value="CENP-V_GFA DOMAIN-CONTAINING PROTEIN"/>
    <property type="match status" value="1"/>
</dbReference>
<evidence type="ECO:0000256" key="4">
    <source>
        <dbReference type="ARBA" id="ARBA00023239"/>
    </source>
</evidence>
<evidence type="ECO:0000256" key="1">
    <source>
        <dbReference type="ARBA" id="ARBA00005495"/>
    </source>
</evidence>
<evidence type="ECO:0000256" key="5">
    <source>
        <dbReference type="SAM" id="MobiDB-lite"/>
    </source>
</evidence>
<feature type="domain" description="CENP-V/GFA" evidence="6">
    <location>
        <begin position="70"/>
        <end position="180"/>
    </location>
</feature>
<organism evidence="7 8">
    <name type="scientific">Rhodovibrio sodomensis</name>
    <dbReference type="NCBI Taxonomy" id="1088"/>
    <lineage>
        <taxon>Bacteria</taxon>
        <taxon>Pseudomonadati</taxon>
        <taxon>Pseudomonadota</taxon>
        <taxon>Alphaproteobacteria</taxon>
        <taxon>Rhodospirillales</taxon>
        <taxon>Rhodovibrionaceae</taxon>
        <taxon>Rhodovibrio</taxon>
    </lineage>
</organism>
<evidence type="ECO:0000256" key="2">
    <source>
        <dbReference type="ARBA" id="ARBA00022723"/>
    </source>
</evidence>
<feature type="compositionally biased region" description="Low complexity" evidence="5">
    <location>
        <begin position="34"/>
        <end position="49"/>
    </location>
</feature>
<evidence type="ECO:0000259" key="6">
    <source>
        <dbReference type="PROSITE" id="PS51891"/>
    </source>
</evidence>
<protein>
    <recommendedName>
        <fullName evidence="6">CENP-V/GFA domain-containing protein</fullName>
    </recommendedName>
</protein>
<dbReference type="Proteomes" id="UP001296873">
    <property type="component" value="Unassembled WGS sequence"/>
</dbReference>
<comment type="caution">
    <text evidence="7">The sequence shown here is derived from an EMBL/GenBank/DDBJ whole genome shotgun (WGS) entry which is preliminary data.</text>
</comment>
<dbReference type="InterPro" id="IPR006913">
    <property type="entry name" value="CENP-V/GFA"/>
</dbReference>
<sequence>MWRSSSRPTASRSNCCRRATPRSRKSPGRRWRTPAAGNLAPAGPGSRSRAGGGAPPALEAHDPDREGGLIEGGCQCGAVRYQVDAEPSAVFVCHCTECRRQSASAFGISVDVPAAALQVVRGTARRWSRPTPGARLICHFCPTCGSRLWHERHPPDGTVTLKGGCMDRPPDVSQAVHIWTASKLPGIPIPPDAKQYPGEPDRR</sequence>
<keyword evidence="2" id="KW-0479">Metal-binding</keyword>
<evidence type="ECO:0000256" key="3">
    <source>
        <dbReference type="ARBA" id="ARBA00022833"/>
    </source>
</evidence>
<keyword evidence="3" id="KW-0862">Zinc</keyword>
<name>A0ABS1D9Y6_9PROT</name>
<reference evidence="7 8" key="1">
    <citation type="journal article" date="2020" name="Microorganisms">
        <title>Osmotic Adaptation and Compatible Solute Biosynthesis of Phototrophic Bacteria as Revealed from Genome Analyses.</title>
        <authorList>
            <person name="Imhoff J.F."/>
            <person name="Rahn T."/>
            <person name="Kunzel S."/>
            <person name="Keller A."/>
            <person name="Neulinger S.C."/>
        </authorList>
    </citation>
    <scope>NUCLEOTIDE SEQUENCE [LARGE SCALE GENOMIC DNA]</scope>
    <source>
        <strain evidence="7 8">DSM 9895</strain>
    </source>
</reference>
<feature type="region of interest" description="Disordered" evidence="5">
    <location>
        <begin position="1"/>
        <end position="64"/>
    </location>
</feature>
<accession>A0ABS1D9Y6</accession>
<dbReference type="InterPro" id="IPR011057">
    <property type="entry name" value="Mss4-like_sf"/>
</dbReference>
<dbReference type="PANTHER" id="PTHR33337">
    <property type="entry name" value="GFA DOMAIN-CONTAINING PROTEIN"/>
    <property type="match status" value="1"/>
</dbReference>
<dbReference type="PROSITE" id="PS51891">
    <property type="entry name" value="CENP_V_GFA"/>
    <property type="match status" value="1"/>
</dbReference>
<dbReference type="EMBL" id="NRRL01000005">
    <property type="protein sequence ID" value="MBK1667243.1"/>
    <property type="molecule type" value="Genomic_DNA"/>
</dbReference>
<evidence type="ECO:0000313" key="8">
    <source>
        <dbReference type="Proteomes" id="UP001296873"/>
    </source>
</evidence>
<dbReference type="SUPFAM" id="SSF51316">
    <property type="entry name" value="Mss4-like"/>
    <property type="match status" value="1"/>
</dbReference>
<evidence type="ECO:0000313" key="7">
    <source>
        <dbReference type="EMBL" id="MBK1667243.1"/>
    </source>
</evidence>